<dbReference type="AlphaFoldDB" id="A0A561E2X3"/>
<reference evidence="2 3" key="1">
    <citation type="submission" date="2019-06" db="EMBL/GenBank/DDBJ databases">
        <title>Sequencing the genomes of 1000 actinobacteria strains.</title>
        <authorList>
            <person name="Klenk H.-P."/>
        </authorList>
    </citation>
    <scope>NUCLEOTIDE SEQUENCE [LARGE SCALE GENOMIC DNA]</scope>
    <source>
        <strain evidence="2 3">DSM 19560</strain>
    </source>
</reference>
<dbReference type="EMBL" id="VIVQ01000002">
    <property type="protein sequence ID" value="TWE09940.1"/>
    <property type="molecule type" value="Genomic_DNA"/>
</dbReference>
<sequence length="78" mass="8163">MPRSGATDAGENARGVRIGGVLMILGFTLAVLLGLLTFLSMFGTHPQFELLPLVAATFAVGALGAGLRQRGTADHQRR</sequence>
<gene>
    <name evidence="2" type="ORF">BKA23_2285</name>
</gene>
<feature type="transmembrane region" description="Helical" evidence="1">
    <location>
        <begin position="50"/>
        <end position="68"/>
    </location>
</feature>
<protein>
    <submittedName>
        <fullName evidence="2">Uncharacterized protein</fullName>
    </submittedName>
</protein>
<organism evidence="2 3">
    <name type="scientific">Rudaeicoccus suwonensis</name>
    <dbReference type="NCBI Taxonomy" id="657409"/>
    <lineage>
        <taxon>Bacteria</taxon>
        <taxon>Bacillati</taxon>
        <taxon>Actinomycetota</taxon>
        <taxon>Actinomycetes</taxon>
        <taxon>Micrococcales</taxon>
        <taxon>Dermacoccaceae</taxon>
        <taxon>Rudaeicoccus</taxon>
    </lineage>
</organism>
<evidence type="ECO:0000313" key="3">
    <source>
        <dbReference type="Proteomes" id="UP000318297"/>
    </source>
</evidence>
<evidence type="ECO:0000256" key="1">
    <source>
        <dbReference type="SAM" id="Phobius"/>
    </source>
</evidence>
<comment type="caution">
    <text evidence="2">The sequence shown here is derived from an EMBL/GenBank/DDBJ whole genome shotgun (WGS) entry which is preliminary data.</text>
</comment>
<accession>A0A561E2X3</accession>
<evidence type="ECO:0000313" key="2">
    <source>
        <dbReference type="EMBL" id="TWE09940.1"/>
    </source>
</evidence>
<keyword evidence="1" id="KW-0812">Transmembrane</keyword>
<proteinExistence type="predicted"/>
<dbReference type="Proteomes" id="UP000318297">
    <property type="component" value="Unassembled WGS sequence"/>
</dbReference>
<keyword evidence="1" id="KW-1133">Transmembrane helix</keyword>
<keyword evidence="1" id="KW-0472">Membrane</keyword>
<name>A0A561E2X3_9MICO</name>
<keyword evidence="3" id="KW-1185">Reference proteome</keyword>
<feature type="transmembrane region" description="Helical" evidence="1">
    <location>
        <begin position="21"/>
        <end position="44"/>
    </location>
</feature>
<dbReference type="RefSeq" id="WP_145228684.1">
    <property type="nucleotide sequence ID" value="NZ_VIVQ01000002.1"/>
</dbReference>